<evidence type="ECO:0000313" key="4">
    <source>
        <dbReference type="EMBL" id="TBX39549.1"/>
    </source>
</evidence>
<dbReference type="EMBL" id="CP032744">
    <property type="protein sequence ID" value="AYJ39594.1"/>
    <property type="molecule type" value="Genomic_DNA"/>
</dbReference>
<dbReference type="PIRSF" id="PIRSF004749">
    <property type="entry name" value="Pep_def"/>
    <property type="match status" value="1"/>
</dbReference>
<dbReference type="AlphaFoldDB" id="A0A098R947"/>
<evidence type="ECO:0000313" key="3">
    <source>
        <dbReference type="EMBL" id="GBF01875.1"/>
    </source>
</evidence>
<sequence>MIRPIVHDPAALSIPADLATPADAQVVTDLLDTLAAHTDNCVGMAANMIGVNKQIIVVQLGPFAIAMINPKIIDQHGAYDTKEGCLSLPGERPTSRYHQITVKYKDQHFKPQQQRFNDFTAQIIQHELDHCAGKLI</sequence>
<evidence type="ECO:0000313" key="2">
    <source>
        <dbReference type="EMBL" id="AYJ39594.1"/>
    </source>
</evidence>
<dbReference type="EMBL" id="BDOR01000006">
    <property type="protein sequence ID" value="GBF01875.1"/>
    <property type="molecule type" value="Genomic_DNA"/>
</dbReference>
<dbReference type="KEGG" id="lpx:ASU28_11940"/>
<evidence type="ECO:0000313" key="6">
    <source>
        <dbReference type="Proteomes" id="UP000277896"/>
    </source>
</evidence>
<keyword evidence="5" id="KW-1185">Reference proteome</keyword>
<dbReference type="Gene3D" id="3.90.45.10">
    <property type="entry name" value="Peptide deformylase"/>
    <property type="match status" value="1"/>
</dbReference>
<evidence type="ECO:0000256" key="1">
    <source>
        <dbReference type="ARBA" id="ARBA00010759"/>
    </source>
</evidence>
<keyword evidence="4" id="KW-0378">Hydrolase</keyword>
<name>A0A098R947_9LACO</name>
<dbReference type="PANTHER" id="PTHR10458">
    <property type="entry name" value="PEPTIDE DEFORMYLASE"/>
    <property type="match status" value="1"/>
</dbReference>
<organism evidence="4 7">
    <name type="scientific">Lactiplantibacillus paraplantarum</name>
    <dbReference type="NCBI Taxonomy" id="60520"/>
    <lineage>
        <taxon>Bacteria</taxon>
        <taxon>Bacillati</taxon>
        <taxon>Bacillota</taxon>
        <taxon>Bacilli</taxon>
        <taxon>Lactobacillales</taxon>
        <taxon>Lactobacillaceae</taxon>
        <taxon>Lactiplantibacillus</taxon>
    </lineage>
</organism>
<accession>A0A098R947</accession>
<reference evidence="4 7" key="3">
    <citation type="submission" date="2019-01" db="EMBL/GenBank/DDBJ databases">
        <title>Draft genome sequence of Lactobacillus paraplantarum OSY-TC318, a Producer of the novel lantibiotic Paraplantaracin TC318.</title>
        <authorList>
            <person name="Hussein W.E."/>
            <person name="Huang E."/>
            <person name="Yousef A.E."/>
        </authorList>
    </citation>
    <scope>NUCLEOTIDE SEQUENCE [LARGE SCALE GENOMIC DNA]</scope>
    <source>
        <strain evidence="4 7">OSY-TC318</strain>
    </source>
</reference>
<dbReference type="CDD" id="cd00487">
    <property type="entry name" value="Pep_deformylase"/>
    <property type="match status" value="1"/>
</dbReference>
<evidence type="ECO:0000313" key="5">
    <source>
        <dbReference type="Proteomes" id="UP000236162"/>
    </source>
</evidence>
<dbReference type="eggNOG" id="COG0242">
    <property type="taxonomic scope" value="Bacteria"/>
</dbReference>
<proteinExistence type="inferred from homology"/>
<dbReference type="SUPFAM" id="SSF56420">
    <property type="entry name" value="Peptide deformylase"/>
    <property type="match status" value="1"/>
</dbReference>
<dbReference type="Proteomes" id="UP000236162">
    <property type="component" value="Unassembled WGS sequence"/>
</dbReference>
<dbReference type="Pfam" id="PF01327">
    <property type="entry name" value="Pep_deformylase"/>
    <property type="match status" value="1"/>
</dbReference>
<dbReference type="EC" id="3.5.1.88" evidence="4"/>
<dbReference type="NCBIfam" id="NF006670">
    <property type="entry name" value="PRK09218.1"/>
    <property type="match status" value="1"/>
</dbReference>
<gene>
    <name evidence="3" type="primary">def_2</name>
    <name evidence="4" type="ORF">EUZ87_12285</name>
    <name evidence="2" type="ORF">LP667_12680</name>
    <name evidence="3" type="ORF">LPPLD21_01407</name>
</gene>
<dbReference type="Proteomes" id="UP000292648">
    <property type="component" value="Unassembled WGS sequence"/>
</dbReference>
<comment type="similarity">
    <text evidence="1">Belongs to the polypeptide deformylase family.</text>
</comment>
<dbReference type="HOGENOM" id="CLU_061901_3_1_9"/>
<dbReference type="EMBL" id="SEHH01000094">
    <property type="protein sequence ID" value="TBX39549.1"/>
    <property type="molecule type" value="Genomic_DNA"/>
</dbReference>
<reference evidence="3 5" key="1">
    <citation type="submission" date="2017-04" db="EMBL/GenBank/DDBJ databases">
        <title>In vitro and in silico characterization of Lactobacillus paraplantarum D2-1, a starter culture for soymilk fermentation.</title>
        <authorList>
            <person name="Endo A."/>
            <person name="Sasaki F."/>
            <person name="Maeno S."/>
            <person name="Kanesaki Y."/>
            <person name="Kubota E."/>
            <person name="Torres G.A."/>
            <person name="Tomita S."/>
            <person name="Nakagawa J."/>
        </authorList>
    </citation>
    <scope>NUCLEOTIDE SEQUENCE [LARGE SCALE GENOMIC DNA]</scope>
    <source>
        <strain evidence="3 5">D2-1</strain>
    </source>
</reference>
<dbReference type="PANTHER" id="PTHR10458:SF22">
    <property type="entry name" value="PEPTIDE DEFORMYLASE"/>
    <property type="match status" value="1"/>
</dbReference>
<dbReference type="InterPro" id="IPR023635">
    <property type="entry name" value="Peptide_deformylase"/>
</dbReference>
<dbReference type="Proteomes" id="UP000277896">
    <property type="component" value="Chromosome"/>
</dbReference>
<reference evidence="2 6" key="2">
    <citation type="submission" date="2018-10" db="EMBL/GenBank/DDBJ databases">
        <title>Genome seuquencing of Lactobacillus species.</title>
        <authorList>
            <person name="Baek C."/>
            <person name="Yi H."/>
        </authorList>
    </citation>
    <scope>NUCLEOTIDE SEQUENCE [LARGE SCALE GENOMIC DNA]</scope>
    <source>
        <strain evidence="2 6">DSM 10667</strain>
    </source>
</reference>
<dbReference type="InterPro" id="IPR036821">
    <property type="entry name" value="Peptide_deformylase_sf"/>
</dbReference>
<protein>
    <submittedName>
        <fullName evidence="4">Peptide deformylase</fullName>
        <ecNumber evidence="4">3.5.1.88</ecNumber>
    </submittedName>
</protein>
<dbReference type="PRINTS" id="PR01576">
    <property type="entry name" value="PDEFORMYLASE"/>
</dbReference>
<evidence type="ECO:0000313" key="7">
    <source>
        <dbReference type="Proteomes" id="UP000292648"/>
    </source>
</evidence>
<dbReference type="GO" id="GO:0042586">
    <property type="term" value="F:peptide deformylase activity"/>
    <property type="evidence" value="ECO:0007669"/>
    <property type="project" value="UniProtKB-EC"/>
</dbReference>
<dbReference type="RefSeq" id="WP_021731798.1">
    <property type="nucleotide sequence ID" value="NZ_AVAI01000128.1"/>
</dbReference>